<protein>
    <submittedName>
        <fullName evidence="1">Uncharacterized protein</fullName>
    </submittedName>
</protein>
<name>A0ABQ5IEP0_9ASTR</name>
<evidence type="ECO:0000313" key="2">
    <source>
        <dbReference type="Proteomes" id="UP001151760"/>
    </source>
</evidence>
<reference evidence="1" key="2">
    <citation type="submission" date="2022-01" db="EMBL/GenBank/DDBJ databases">
        <authorList>
            <person name="Yamashiro T."/>
            <person name="Shiraishi A."/>
            <person name="Satake H."/>
            <person name="Nakayama K."/>
        </authorList>
    </citation>
    <scope>NUCLEOTIDE SEQUENCE</scope>
</reference>
<accession>A0ABQ5IEP0</accession>
<keyword evidence="2" id="KW-1185">Reference proteome</keyword>
<comment type="caution">
    <text evidence="1">The sequence shown here is derived from an EMBL/GenBank/DDBJ whole genome shotgun (WGS) entry which is preliminary data.</text>
</comment>
<sequence>MITESLPSTDLLAVTCGIQGRNLILEFGEEENKLEMADTQAEIILSQGTSPTLFTTSIKQARCKGEFGISGDAYARIRTHARVHDGHIVSEPYRGRESSRLLLSVKVPRGYKKKSDMLQLQRRRTCCEGSLKRKELCWMLKLKHSSIDVECTALMITSGIDLQTNMFSSQIMRMHMTQTWIEGPNACCRLSWSNLYPLVHIQQILVIMRNHSKEIKSLKMGLSGDSRDATKG</sequence>
<dbReference type="EMBL" id="BQNB010020692">
    <property type="protein sequence ID" value="GJT98612.1"/>
    <property type="molecule type" value="Genomic_DNA"/>
</dbReference>
<organism evidence="1 2">
    <name type="scientific">Tanacetum coccineum</name>
    <dbReference type="NCBI Taxonomy" id="301880"/>
    <lineage>
        <taxon>Eukaryota</taxon>
        <taxon>Viridiplantae</taxon>
        <taxon>Streptophyta</taxon>
        <taxon>Embryophyta</taxon>
        <taxon>Tracheophyta</taxon>
        <taxon>Spermatophyta</taxon>
        <taxon>Magnoliopsida</taxon>
        <taxon>eudicotyledons</taxon>
        <taxon>Gunneridae</taxon>
        <taxon>Pentapetalae</taxon>
        <taxon>asterids</taxon>
        <taxon>campanulids</taxon>
        <taxon>Asterales</taxon>
        <taxon>Asteraceae</taxon>
        <taxon>Asteroideae</taxon>
        <taxon>Anthemideae</taxon>
        <taxon>Anthemidinae</taxon>
        <taxon>Tanacetum</taxon>
    </lineage>
</organism>
<reference evidence="1" key="1">
    <citation type="journal article" date="2022" name="Int. J. Mol. Sci.">
        <title>Draft Genome of Tanacetum Coccineum: Genomic Comparison of Closely Related Tanacetum-Family Plants.</title>
        <authorList>
            <person name="Yamashiro T."/>
            <person name="Shiraishi A."/>
            <person name="Nakayama K."/>
            <person name="Satake H."/>
        </authorList>
    </citation>
    <scope>NUCLEOTIDE SEQUENCE</scope>
</reference>
<evidence type="ECO:0000313" key="1">
    <source>
        <dbReference type="EMBL" id="GJT98612.1"/>
    </source>
</evidence>
<dbReference type="Proteomes" id="UP001151760">
    <property type="component" value="Unassembled WGS sequence"/>
</dbReference>
<gene>
    <name evidence="1" type="ORF">Tco_1094130</name>
</gene>
<proteinExistence type="predicted"/>